<keyword evidence="3" id="KW-0813">Transport</keyword>
<proteinExistence type="inferred from homology"/>
<evidence type="ECO:0000259" key="10">
    <source>
        <dbReference type="Pfam" id="PF13953"/>
    </source>
</evidence>
<feature type="signal peptide" evidence="9">
    <location>
        <begin position="1"/>
        <end position="25"/>
    </location>
</feature>
<evidence type="ECO:0000259" key="11">
    <source>
        <dbReference type="Pfam" id="PF13954"/>
    </source>
</evidence>
<dbReference type="InterPro" id="IPR025885">
    <property type="entry name" value="PapC_N"/>
</dbReference>
<evidence type="ECO:0000313" key="13">
    <source>
        <dbReference type="Proteomes" id="UP001164116"/>
    </source>
</evidence>
<evidence type="ECO:0000256" key="2">
    <source>
        <dbReference type="ARBA" id="ARBA00008064"/>
    </source>
</evidence>
<dbReference type="Pfam" id="PF13954">
    <property type="entry name" value="PapC_N"/>
    <property type="match status" value="1"/>
</dbReference>
<evidence type="ECO:0000256" key="5">
    <source>
        <dbReference type="ARBA" id="ARBA00022692"/>
    </source>
</evidence>
<keyword evidence="5" id="KW-0812">Transmembrane</keyword>
<keyword evidence="13" id="KW-1185">Reference proteome</keyword>
<dbReference type="InterPro" id="IPR043142">
    <property type="entry name" value="PapC-like_C_sf"/>
</dbReference>
<comment type="subcellular location">
    <subcellularLocation>
        <location evidence="1">Cell outer membrane</location>
        <topology evidence="1">Multi-pass membrane protein</topology>
    </subcellularLocation>
</comment>
<accession>A0ABY6QFJ4</accession>
<evidence type="ECO:0000256" key="9">
    <source>
        <dbReference type="SAM" id="SignalP"/>
    </source>
</evidence>
<organism evidence="12 13">
    <name type="scientific">Pseudomonas quebecensis</name>
    <dbReference type="NCBI Taxonomy" id="2995174"/>
    <lineage>
        <taxon>Bacteria</taxon>
        <taxon>Pseudomonadati</taxon>
        <taxon>Pseudomonadota</taxon>
        <taxon>Gammaproteobacteria</taxon>
        <taxon>Pseudomonadales</taxon>
        <taxon>Pseudomonadaceae</taxon>
        <taxon>Pseudomonas</taxon>
    </lineage>
</organism>
<keyword evidence="7" id="KW-0472">Membrane</keyword>
<evidence type="ECO:0000256" key="1">
    <source>
        <dbReference type="ARBA" id="ARBA00004571"/>
    </source>
</evidence>
<feature type="chain" id="PRO_5046093908" evidence="9">
    <location>
        <begin position="26"/>
        <end position="808"/>
    </location>
</feature>
<dbReference type="Gene3D" id="2.60.40.2070">
    <property type="match status" value="1"/>
</dbReference>
<evidence type="ECO:0000256" key="3">
    <source>
        <dbReference type="ARBA" id="ARBA00022448"/>
    </source>
</evidence>
<feature type="domain" description="PapC N-terminal" evidence="11">
    <location>
        <begin position="33"/>
        <end position="164"/>
    </location>
</feature>
<dbReference type="Gene3D" id="2.60.40.2610">
    <property type="entry name" value="Outer membrane usher protein FimD, plug domain"/>
    <property type="match status" value="1"/>
</dbReference>
<keyword evidence="8" id="KW-0998">Cell outer membrane</keyword>
<dbReference type="Proteomes" id="UP001164116">
    <property type="component" value="Chromosome"/>
</dbReference>
<comment type="similarity">
    <text evidence="2">Belongs to the fimbrial export usher family.</text>
</comment>
<evidence type="ECO:0000256" key="6">
    <source>
        <dbReference type="ARBA" id="ARBA00022729"/>
    </source>
</evidence>
<dbReference type="Pfam" id="PF13953">
    <property type="entry name" value="PapC_C"/>
    <property type="match status" value="1"/>
</dbReference>
<dbReference type="RefSeq" id="WP_266245054.1">
    <property type="nucleotide sequence ID" value="NZ_CP112866.1"/>
</dbReference>
<dbReference type="Pfam" id="PF00577">
    <property type="entry name" value="Usher"/>
    <property type="match status" value="1"/>
</dbReference>
<dbReference type="PANTHER" id="PTHR30451">
    <property type="entry name" value="OUTER MEMBRANE USHER PROTEIN"/>
    <property type="match status" value="1"/>
</dbReference>
<evidence type="ECO:0000313" key="12">
    <source>
        <dbReference type="EMBL" id="UZW18670.1"/>
    </source>
</evidence>
<evidence type="ECO:0000256" key="7">
    <source>
        <dbReference type="ARBA" id="ARBA00023136"/>
    </source>
</evidence>
<gene>
    <name evidence="12" type="ORF">OSC50_25405</name>
</gene>
<dbReference type="InterPro" id="IPR025949">
    <property type="entry name" value="PapC-like_C"/>
</dbReference>
<dbReference type="EMBL" id="CP112866">
    <property type="protein sequence ID" value="UZW18670.1"/>
    <property type="molecule type" value="Genomic_DNA"/>
</dbReference>
<dbReference type="SUPFAM" id="SSF141729">
    <property type="entry name" value="FimD N-terminal domain-like"/>
    <property type="match status" value="1"/>
</dbReference>
<dbReference type="Gene3D" id="3.10.20.410">
    <property type="match status" value="1"/>
</dbReference>
<dbReference type="Gene3D" id="2.60.40.3110">
    <property type="match status" value="1"/>
</dbReference>
<dbReference type="InterPro" id="IPR042186">
    <property type="entry name" value="FimD_plug_dom"/>
</dbReference>
<name>A0ABY6QFJ4_9PSED</name>
<dbReference type="InterPro" id="IPR037224">
    <property type="entry name" value="PapC_N_sf"/>
</dbReference>
<evidence type="ECO:0000256" key="4">
    <source>
        <dbReference type="ARBA" id="ARBA00022452"/>
    </source>
</evidence>
<dbReference type="InterPro" id="IPR000015">
    <property type="entry name" value="Fimb_usher"/>
</dbReference>
<reference evidence="12" key="1">
    <citation type="submission" date="2022-11" db="EMBL/GenBank/DDBJ databases">
        <title>Taxonomic description of a new Pseudomonas species.</title>
        <authorList>
            <person name="Tambong J.T."/>
        </authorList>
    </citation>
    <scope>NUCLEOTIDE SEQUENCE</scope>
    <source>
        <strain evidence="12">S1Bt42</strain>
    </source>
</reference>
<sequence>MPRGFGPWPVSRLAVAMFIGTTANAFGETAVEFDLSVVQARGLDPKLAEYFRTAPRFTAGQSRVALRVNGVSAGQVLATFDEQGRLCLDAALLEQAGIDEAFIPYAASTQCALPAETLAGVQVQLDPGTQQVSLLVPTGLLRNGARASKTWTTGGTAGVVNYTALVSASAGPAYSSQFRHVGVEWGFNANDWVVRSRQSYTRSNDASQVENLYTHASRTLERYQATVQVGQLTLRSPLFAGGAFTGIQMLPEAGLAQRFDGQLGDGTQVEGIAYGPARVEVRQSGALIHTTLVPSGPFVLRDVPLLSGRLDLEVSVIEDGAEPRRFWVPVDSLRPLAIAASPGFALAAGQVRRFADDTREKPSFAVGSKDWLLSPSTLLTGGWMGAGDYQSLGLGVQHALGRDTTVSAQHLGSHVATAGAGHSLNAAVNTSLGAGVSAGLTWTRRSQGFRALDDVALDVRDSNPYERAEQQWGASLSYSDQAWGALTSSVSQYRLAGAADRTSVNVAWSRAFADASLSLSVRHDSGGDDRGIGVYTSLTLPFGHRRVSVSARHDERQGTRTGARYNEHISDTASYSLAADRSDTGRTDLSARLSLLPRYTSVELGHARGGLGQRSYDLSLNGGLALHAHGVTPSPYAVRDTFGVIKVGEGAGVKVNTPQGPVWTDSSGHAVAASLPAFSASRLEVDPRSLKRNTDVLNGFREIEAGRGAVPRVEFALASARRLLLRVRTDAGGWVPKGGAVYDSATGAYLTNVVDAGLVYLADAPEQLKLYVSMADDRRCVIELDTRRIAQTAAPYQSAETTCIQRSP</sequence>
<feature type="domain" description="PapC-like C-terminal" evidence="10">
    <location>
        <begin position="724"/>
        <end position="785"/>
    </location>
</feature>
<protein>
    <submittedName>
        <fullName evidence="12">Fimbria/pilus outer membrane usher protein</fullName>
    </submittedName>
</protein>
<evidence type="ECO:0000256" key="8">
    <source>
        <dbReference type="ARBA" id="ARBA00023237"/>
    </source>
</evidence>
<keyword evidence="4" id="KW-1134">Transmembrane beta strand</keyword>
<keyword evidence="6 9" id="KW-0732">Signal</keyword>
<dbReference type="PANTHER" id="PTHR30451:SF8">
    <property type="entry name" value="FIMBRIAL USHER PROTEIN"/>
    <property type="match status" value="1"/>
</dbReference>